<dbReference type="SUPFAM" id="SSF56954">
    <property type="entry name" value="Outer membrane efflux proteins (OEP)"/>
    <property type="match status" value="1"/>
</dbReference>
<reference evidence="4" key="1">
    <citation type="submission" date="2021-02" db="EMBL/GenBank/DDBJ databases">
        <title>Salinimicrobium sp. nov. isolated from seawater in Tongyeong, Republic of Korea.</title>
        <authorList>
            <person name="Lee S.-J."/>
        </authorList>
    </citation>
    <scope>NUCLEOTIDE SEQUENCE</scope>
    <source>
        <strain evidence="4">HN-2-9-2</strain>
    </source>
</reference>
<evidence type="ECO:0000256" key="3">
    <source>
        <dbReference type="SAM" id="Coils"/>
    </source>
</evidence>
<dbReference type="InterPro" id="IPR003423">
    <property type="entry name" value="OMP_efflux"/>
</dbReference>
<sequence>MWPAIFFILWLFAACTPKLSPEEAPIPKPEAFSASGEIELPNEWWTSFQDPVLDSLVLKALQENLALAGNWQQYRASLAIVKREKSFLFPQIDAFAEASKNGFENTFSEEVQLQTGLAASYELDLWGRIRAGIQAEKYTVEAFLYDYRAAAMSISAEIANTWYQLLTARRQLQLVQEQIRTNENIVRLIRARFAGGQIRAVDILRQEQLLESTRNQKIFYETNLELLENRLAVLLGRPPQNIEDFTEGQIPNLPPLPQTGLPLELIRRRPDLQQAYNLVLAADREMAFAVRSKFPVISLDARGSFRAEDAGNLFENWTYSLAGNLVAPLIYGGRLSAEVDRAAAVKHQRLYEYGQAVLIAFEEVENALLQEMKQKERLELLERRLELSEKTSEQLRIEFLNGLSPYLDVLLALDKQQQLEREMLAARQELLEIRVGLYRALAGSFETPEETSL</sequence>
<keyword evidence="3" id="KW-0175">Coiled coil</keyword>
<dbReference type="RefSeq" id="WP_307726322.1">
    <property type="nucleotide sequence ID" value="NZ_CP069620.1"/>
</dbReference>
<comment type="subcellular location">
    <subcellularLocation>
        <location evidence="2">Cell membrane</location>
        <topology evidence="2">Lipid-anchor</topology>
    </subcellularLocation>
</comment>
<evidence type="ECO:0000313" key="4">
    <source>
        <dbReference type="EMBL" id="UZH56834.1"/>
    </source>
</evidence>
<dbReference type="PANTHER" id="PTHR30203:SF33">
    <property type="entry name" value="BLR4455 PROTEIN"/>
    <property type="match status" value="1"/>
</dbReference>
<dbReference type="Gene3D" id="2.20.200.10">
    <property type="entry name" value="Outer membrane efflux proteins (OEP)"/>
    <property type="match status" value="1"/>
</dbReference>
<evidence type="ECO:0000256" key="2">
    <source>
        <dbReference type="RuleBase" id="RU362097"/>
    </source>
</evidence>
<keyword evidence="2" id="KW-0564">Palmitate</keyword>
<keyword evidence="2" id="KW-0472">Membrane</keyword>
<dbReference type="NCBIfam" id="TIGR01845">
    <property type="entry name" value="outer_NodT"/>
    <property type="match status" value="1"/>
</dbReference>
<gene>
    <name evidence="4" type="ORF">JRG66_10720</name>
</gene>
<dbReference type="Proteomes" id="UP001163981">
    <property type="component" value="Chromosome"/>
</dbReference>
<keyword evidence="5" id="KW-1185">Reference proteome</keyword>
<dbReference type="InterPro" id="IPR010131">
    <property type="entry name" value="MdtP/NodT-like"/>
</dbReference>
<evidence type="ECO:0000256" key="1">
    <source>
        <dbReference type="ARBA" id="ARBA00007613"/>
    </source>
</evidence>
<protein>
    <submittedName>
        <fullName evidence="4">Efflux transporter outer membrane subunit</fullName>
    </submittedName>
</protein>
<comment type="similarity">
    <text evidence="1 2">Belongs to the outer membrane factor (OMF) (TC 1.B.17) family.</text>
</comment>
<dbReference type="Pfam" id="PF02321">
    <property type="entry name" value="OEP"/>
    <property type="match status" value="2"/>
</dbReference>
<accession>A0ABY6NV76</accession>
<feature type="coiled-coil region" evidence="3">
    <location>
        <begin position="361"/>
        <end position="398"/>
    </location>
</feature>
<keyword evidence="2" id="KW-1134">Transmembrane beta strand</keyword>
<proteinExistence type="inferred from homology"/>
<name>A0ABY6NV76_9FLAO</name>
<dbReference type="PANTHER" id="PTHR30203">
    <property type="entry name" value="OUTER MEMBRANE CATION EFFLUX PROTEIN"/>
    <property type="match status" value="1"/>
</dbReference>
<dbReference type="Gene3D" id="1.20.1600.10">
    <property type="entry name" value="Outer membrane efflux proteins (OEP)"/>
    <property type="match status" value="1"/>
</dbReference>
<organism evidence="4 5">
    <name type="scientific">Salinimicrobium tongyeongense</name>
    <dbReference type="NCBI Taxonomy" id="2809707"/>
    <lineage>
        <taxon>Bacteria</taxon>
        <taxon>Pseudomonadati</taxon>
        <taxon>Bacteroidota</taxon>
        <taxon>Flavobacteriia</taxon>
        <taxon>Flavobacteriales</taxon>
        <taxon>Flavobacteriaceae</taxon>
        <taxon>Salinimicrobium</taxon>
    </lineage>
</organism>
<evidence type="ECO:0000313" key="5">
    <source>
        <dbReference type="Proteomes" id="UP001163981"/>
    </source>
</evidence>
<keyword evidence="2" id="KW-0812">Transmembrane</keyword>
<keyword evidence="2" id="KW-0449">Lipoprotein</keyword>
<dbReference type="EMBL" id="CP069620">
    <property type="protein sequence ID" value="UZH56834.1"/>
    <property type="molecule type" value="Genomic_DNA"/>
</dbReference>